<dbReference type="RefSeq" id="WP_012376238.1">
    <property type="nucleotide sequence ID" value="NC_010571.1"/>
</dbReference>
<evidence type="ECO:0000256" key="1">
    <source>
        <dbReference type="SAM" id="MobiDB-lite"/>
    </source>
</evidence>
<dbReference type="HOGENOM" id="CLU_1584822_0_0_0"/>
<dbReference type="Proteomes" id="UP000007013">
    <property type="component" value="Chromosome"/>
</dbReference>
<reference evidence="2 3" key="1">
    <citation type="journal article" date="2011" name="J. Bacteriol.">
        <title>Genome sequence of the verrucomicrobium Opitutus terrae PB90-1, an abundant inhabitant of rice paddy soil ecosystems.</title>
        <authorList>
            <person name="van Passel M.W."/>
            <person name="Kant R."/>
            <person name="Palva A."/>
            <person name="Copeland A."/>
            <person name="Lucas S."/>
            <person name="Lapidus A."/>
            <person name="Glavina del Rio T."/>
            <person name="Pitluck S."/>
            <person name="Goltsman E."/>
            <person name="Clum A."/>
            <person name="Sun H."/>
            <person name="Schmutz J."/>
            <person name="Larimer F.W."/>
            <person name="Land M.L."/>
            <person name="Hauser L."/>
            <person name="Kyrpides N."/>
            <person name="Mikhailova N."/>
            <person name="Richardson P.P."/>
            <person name="Janssen P.H."/>
            <person name="de Vos W.M."/>
            <person name="Smidt H."/>
        </authorList>
    </citation>
    <scope>NUCLEOTIDE SEQUENCE [LARGE SCALE GENOMIC DNA]</scope>
    <source>
        <strain evidence="3">DSM 11246 / JCM 15787 / PB90-1</strain>
    </source>
</reference>
<evidence type="ECO:0000313" key="3">
    <source>
        <dbReference type="Proteomes" id="UP000007013"/>
    </source>
</evidence>
<evidence type="ECO:0000313" key="2">
    <source>
        <dbReference type="EMBL" id="ACB76709.1"/>
    </source>
</evidence>
<dbReference type="KEGG" id="ote:Oter_3432"/>
<dbReference type="STRING" id="452637.Oter_3432"/>
<accession>B1ZV42</accession>
<name>B1ZV42_OPITP</name>
<dbReference type="OrthoDB" id="9970805at2"/>
<dbReference type="AlphaFoldDB" id="B1ZV42"/>
<keyword evidence="3" id="KW-1185">Reference proteome</keyword>
<gene>
    <name evidence="2" type="ordered locus">Oter_3432</name>
</gene>
<dbReference type="EMBL" id="CP001032">
    <property type="protein sequence ID" value="ACB76709.1"/>
    <property type="molecule type" value="Genomic_DNA"/>
</dbReference>
<sequence>MPKPTPLQVFFAGEPATAELFGGRRVGVFIRELPARYHPLVFRCADRIGDLLELCLYVRAGDPANGEKPLERKSWPKLEQIRAQARFPDVSVPEGYWPVPAGWADNLTPASARKLFGKAGDEINFTPAAETGKQLVAAKEWKMPLLLESEEVLAPFVERLSSSLISSLTALSTPAKSTASDSSTSPSAG</sequence>
<organism evidence="2 3">
    <name type="scientific">Opitutus terrae (strain DSM 11246 / JCM 15787 / PB90-1)</name>
    <dbReference type="NCBI Taxonomy" id="452637"/>
    <lineage>
        <taxon>Bacteria</taxon>
        <taxon>Pseudomonadati</taxon>
        <taxon>Verrucomicrobiota</taxon>
        <taxon>Opitutia</taxon>
        <taxon>Opitutales</taxon>
        <taxon>Opitutaceae</taxon>
        <taxon>Opitutus</taxon>
    </lineage>
</organism>
<dbReference type="eggNOG" id="ENOG5030UUM">
    <property type="taxonomic scope" value="Bacteria"/>
</dbReference>
<feature type="region of interest" description="Disordered" evidence="1">
    <location>
        <begin position="170"/>
        <end position="189"/>
    </location>
</feature>
<proteinExistence type="predicted"/>
<protein>
    <submittedName>
        <fullName evidence="2">Uncharacterized protein</fullName>
    </submittedName>
</protein>